<feature type="region of interest" description="Disordered" evidence="1">
    <location>
        <begin position="1"/>
        <end position="63"/>
    </location>
</feature>
<reference evidence="2" key="1">
    <citation type="submission" date="2018-07" db="EMBL/GenBank/DDBJ databases">
        <authorList>
            <person name="Batra D."/>
            <person name="Gulvik C.A."/>
        </authorList>
    </citation>
    <scope>NUCLEOTIDE SEQUENCE</scope>
    <source>
        <strain evidence="2">DSM 106435</strain>
    </source>
</reference>
<evidence type="ECO:0000313" key="3">
    <source>
        <dbReference type="Proteomes" id="UP000249340"/>
    </source>
</evidence>
<name>A0A345T2C6_9ACTN</name>
<protein>
    <submittedName>
        <fullName evidence="2">Uncharacterized protein</fullName>
    </submittedName>
</protein>
<accession>A0A345T2C6</accession>
<evidence type="ECO:0000256" key="1">
    <source>
        <dbReference type="SAM" id="MobiDB-lite"/>
    </source>
</evidence>
<organism evidence="2 3">
    <name type="scientific">Peterkaempfera bronchialis</name>
    <dbReference type="NCBI Taxonomy" id="2126346"/>
    <lineage>
        <taxon>Bacteria</taxon>
        <taxon>Bacillati</taxon>
        <taxon>Actinomycetota</taxon>
        <taxon>Actinomycetes</taxon>
        <taxon>Kitasatosporales</taxon>
        <taxon>Streptomycetaceae</taxon>
        <taxon>Peterkaempfera</taxon>
    </lineage>
</organism>
<proteinExistence type="predicted"/>
<dbReference type="Proteomes" id="UP000249340">
    <property type="component" value="Chromosome"/>
</dbReference>
<gene>
    <name evidence="2" type="ORF">C7M71_024760</name>
</gene>
<evidence type="ECO:0000313" key="2">
    <source>
        <dbReference type="EMBL" id="AXI80131.1"/>
    </source>
</evidence>
<dbReference type="EMBL" id="CP031264">
    <property type="protein sequence ID" value="AXI80131.1"/>
    <property type="molecule type" value="Genomic_DNA"/>
</dbReference>
<feature type="compositionally biased region" description="Basic and acidic residues" evidence="1">
    <location>
        <begin position="1"/>
        <end position="37"/>
    </location>
</feature>
<dbReference type="AlphaFoldDB" id="A0A345T2C6"/>
<reference evidence="2" key="2">
    <citation type="journal article" date="2019" name="Int. J. Syst. Evol. Microbiol.">
        <title>Streptacidiphilus bronchialis sp. nov., a ciprofloxacin-resistant bacterium from a human clinical specimen; reclassification of Streptomyces griseoplanus as Streptacidiphilus griseoplanus comb. nov. and emended description of the genus Streptacidiphilus.</title>
        <authorList>
            <person name="Nouioui I."/>
            <person name="Klenk H.P."/>
            <person name="Igual J.M."/>
            <person name="Gulvik C.A."/>
            <person name="Lasker B.A."/>
            <person name="McQuiston J.R."/>
        </authorList>
    </citation>
    <scope>NUCLEOTIDE SEQUENCE</scope>
    <source>
        <strain evidence="2">DSM 106435</strain>
    </source>
</reference>
<feature type="compositionally biased region" description="Gly residues" evidence="1">
    <location>
        <begin position="53"/>
        <end position="63"/>
    </location>
</feature>
<sequence>MGAGERAPEADEGGDRRTGARDGCEGAEERGRGRTLEGAEVGARARSGEHEVGGGGGAEGVGT</sequence>
<keyword evidence="3" id="KW-1185">Reference proteome</keyword>
<dbReference type="KEGG" id="stri:C7M71_024760"/>